<feature type="domain" description="DUF427" evidence="1">
    <location>
        <begin position="59"/>
        <end position="155"/>
    </location>
</feature>
<dbReference type="AlphaFoldDB" id="Q2N8F9"/>
<dbReference type="PANTHER" id="PTHR43058">
    <property type="entry name" value="SLR0655 PROTEIN"/>
    <property type="match status" value="1"/>
</dbReference>
<dbReference type="STRING" id="314225.ELI_09700"/>
<dbReference type="EMBL" id="CP000157">
    <property type="protein sequence ID" value="ABC64032.1"/>
    <property type="molecule type" value="Genomic_DNA"/>
</dbReference>
<accession>Q2N8F9</accession>
<sequence>MIDWPDLPDKRALLARVRGHRSGWDAGFRPPNLEKVGSGEESVWDYPRPPRLDPAPATVTVRQDNVIVAKSDRALDLKETAGAPCPYLPPADVETEWLVPNGRISLCEWKGAAVEFDLAMPGQPRVTGAAWSYPDPFDDLAEDYSRIAGWIAFYPSKLACFVGDERARPQPGGLYGGWITDRIKGPVKGEPGTGHW</sequence>
<dbReference type="HOGENOM" id="CLU_103537_0_0_5"/>
<gene>
    <name evidence="2" type="ordered locus">ELI_09700</name>
</gene>
<dbReference type="KEGG" id="eli:ELI_09700"/>
<reference evidence="3" key="1">
    <citation type="journal article" date="2009" name="J. Bacteriol.">
        <title>Complete genome sequence of Erythrobacter litoralis HTCC2594.</title>
        <authorList>
            <person name="Oh H.M."/>
            <person name="Giovannoni S.J."/>
            <person name="Ferriera S."/>
            <person name="Johnson J."/>
            <person name="Cho J.C."/>
        </authorList>
    </citation>
    <scope>NUCLEOTIDE SEQUENCE [LARGE SCALE GENOMIC DNA]</scope>
    <source>
        <strain evidence="3">HTCC2594</strain>
    </source>
</reference>
<dbReference type="Gene3D" id="2.170.150.40">
    <property type="entry name" value="Domain of unknown function (DUF427)"/>
    <property type="match status" value="1"/>
</dbReference>
<dbReference type="Pfam" id="PF04248">
    <property type="entry name" value="NTP_transf_9"/>
    <property type="match status" value="1"/>
</dbReference>
<dbReference type="InterPro" id="IPR038694">
    <property type="entry name" value="DUF427_sf"/>
</dbReference>
<evidence type="ECO:0000313" key="2">
    <source>
        <dbReference type="EMBL" id="ABC64032.1"/>
    </source>
</evidence>
<name>Q2N8F9_ERYLH</name>
<dbReference type="eggNOG" id="COG2343">
    <property type="taxonomic scope" value="Bacteria"/>
</dbReference>
<dbReference type="RefSeq" id="WP_011414860.1">
    <property type="nucleotide sequence ID" value="NC_007722.1"/>
</dbReference>
<keyword evidence="3" id="KW-1185">Reference proteome</keyword>
<dbReference type="OrthoDB" id="9815163at2"/>
<evidence type="ECO:0000313" key="3">
    <source>
        <dbReference type="Proteomes" id="UP000008808"/>
    </source>
</evidence>
<proteinExistence type="predicted"/>
<dbReference type="InterPro" id="IPR007361">
    <property type="entry name" value="DUF427"/>
</dbReference>
<evidence type="ECO:0000259" key="1">
    <source>
        <dbReference type="Pfam" id="PF04248"/>
    </source>
</evidence>
<dbReference type="Proteomes" id="UP000008808">
    <property type="component" value="Chromosome"/>
</dbReference>
<dbReference type="PANTHER" id="PTHR43058:SF1">
    <property type="entry name" value="DUF427 DOMAIN-CONTAINING PROTEIN"/>
    <property type="match status" value="1"/>
</dbReference>
<protein>
    <recommendedName>
        <fullName evidence="1">DUF427 domain-containing protein</fullName>
    </recommendedName>
</protein>
<organism evidence="2 3">
    <name type="scientific">Erythrobacter litoralis (strain HTCC2594)</name>
    <dbReference type="NCBI Taxonomy" id="314225"/>
    <lineage>
        <taxon>Bacteria</taxon>
        <taxon>Pseudomonadati</taxon>
        <taxon>Pseudomonadota</taxon>
        <taxon>Alphaproteobacteria</taxon>
        <taxon>Sphingomonadales</taxon>
        <taxon>Erythrobacteraceae</taxon>
        <taxon>Erythrobacter/Porphyrobacter group</taxon>
        <taxon>Erythrobacter</taxon>
    </lineage>
</organism>